<keyword evidence="1" id="KW-1133">Transmembrane helix</keyword>
<name>A0ABN0ZMM4_9ACTN</name>
<proteinExistence type="predicted"/>
<reference evidence="2 3" key="1">
    <citation type="journal article" date="2019" name="Int. J. Syst. Evol. Microbiol.">
        <title>The Global Catalogue of Microorganisms (GCM) 10K type strain sequencing project: providing services to taxonomists for standard genome sequencing and annotation.</title>
        <authorList>
            <consortium name="The Broad Institute Genomics Platform"/>
            <consortium name="The Broad Institute Genome Sequencing Center for Infectious Disease"/>
            <person name="Wu L."/>
            <person name="Ma J."/>
        </authorList>
    </citation>
    <scope>NUCLEOTIDE SEQUENCE [LARGE SCALE GENOMIC DNA]</scope>
    <source>
        <strain evidence="2 3">JCM 4805</strain>
    </source>
</reference>
<dbReference type="EMBL" id="BAAABY010000009">
    <property type="protein sequence ID" value="GAA0452548.1"/>
    <property type="molecule type" value="Genomic_DNA"/>
</dbReference>
<sequence>MYDVLRAALPEFLGSLGAALTLAAGTWTARKLRTRFRSRVVPPVVSSEAVDGAAASPVRLSE</sequence>
<protein>
    <submittedName>
        <fullName evidence="2">Uncharacterized protein</fullName>
    </submittedName>
</protein>
<keyword evidence="1" id="KW-0812">Transmembrane</keyword>
<organism evidence="2 3">
    <name type="scientific">Streptomyces olivaceiscleroticus</name>
    <dbReference type="NCBI Taxonomy" id="68245"/>
    <lineage>
        <taxon>Bacteria</taxon>
        <taxon>Bacillati</taxon>
        <taxon>Actinomycetota</taxon>
        <taxon>Actinomycetes</taxon>
        <taxon>Kitasatosporales</taxon>
        <taxon>Streptomycetaceae</taxon>
        <taxon>Streptomyces</taxon>
    </lineage>
</organism>
<dbReference type="Proteomes" id="UP001500909">
    <property type="component" value="Unassembled WGS sequence"/>
</dbReference>
<feature type="transmembrane region" description="Helical" evidence="1">
    <location>
        <begin position="12"/>
        <end position="29"/>
    </location>
</feature>
<comment type="caution">
    <text evidence="2">The sequence shown here is derived from an EMBL/GenBank/DDBJ whole genome shotgun (WGS) entry which is preliminary data.</text>
</comment>
<accession>A0ABN0ZMM4</accession>
<keyword evidence="3" id="KW-1185">Reference proteome</keyword>
<dbReference type="RefSeq" id="WP_346094041.1">
    <property type="nucleotide sequence ID" value="NZ_BAAABY010000009.1"/>
</dbReference>
<evidence type="ECO:0000256" key="1">
    <source>
        <dbReference type="SAM" id="Phobius"/>
    </source>
</evidence>
<evidence type="ECO:0000313" key="2">
    <source>
        <dbReference type="EMBL" id="GAA0452548.1"/>
    </source>
</evidence>
<gene>
    <name evidence="2" type="ORF">GCM10010361_15820</name>
</gene>
<evidence type="ECO:0000313" key="3">
    <source>
        <dbReference type="Proteomes" id="UP001500909"/>
    </source>
</evidence>
<keyword evidence="1" id="KW-0472">Membrane</keyword>